<comment type="subcellular location">
    <subcellularLocation>
        <location evidence="1">Membrane</location>
    </subcellularLocation>
</comment>
<dbReference type="InterPro" id="IPR045063">
    <property type="entry name" value="Dynamin_N"/>
</dbReference>
<name>B7K680_RIPO1</name>
<evidence type="ECO:0000256" key="4">
    <source>
        <dbReference type="ARBA" id="ARBA00023134"/>
    </source>
</evidence>
<dbReference type="Gene3D" id="3.40.50.300">
    <property type="entry name" value="P-loop containing nucleotide triphosphate hydrolases"/>
    <property type="match status" value="1"/>
</dbReference>
<evidence type="ECO:0000256" key="3">
    <source>
        <dbReference type="ARBA" id="ARBA00022801"/>
    </source>
</evidence>
<dbReference type="GO" id="GO:0003924">
    <property type="term" value="F:GTPase activity"/>
    <property type="evidence" value="ECO:0007669"/>
    <property type="project" value="InterPro"/>
</dbReference>
<keyword evidence="5" id="KW-0472">Membrane</keyword>
<dbReference type="SUPFAM" id="SSF52540">
    <property type="entry name" value="P-loop containing nucleoside triphosphate hydrolases"/>
    <property type="match status" value="1"/>
</dbReference>
<dbReference type="InterPro" id="IPR027094">
    <property type="entry name" value="Mitofusin_fam"/>
</dbReference>
<organism evidence="7 8">
    <name type="scientific">Rippkaea orientalis (strain PCC 8801 / RF-1)</name>
    <name type="common">Cyanothece sp. (strain PCC 8801)</name>
    <dbReference type="NCBI Taxonomy" id="41431"/>
    <lineage>
        <taxon>Bacteria</taxon>
        <taxon>Bacillati</taxon>
        <taxon>Cyanobacteriota</taxon>
        <taxon>Cyanophyceae</taxon>
        <taxon>Oscillatoriophycideae</taxon>
        <taxon>Chroococcales</taxon>
        <taxon>Aphanothecaceae</taxon>
        <taxon>Rippkaea</taxon>
        <taxon>Rippkaea orientalis</taxon>
    </lineage>
</organism>
<dbReference type="PANTHER" id="PTHR10465:SF0">
    <property type="entry name" value="SARCALUMENIN"/>
    <property type="match status" value="1"/>
</dbReference>
<evidence type="ECO:0000313" key="8">
    <source>
        <dbReference type="Proteomes" id="UP000008204"/>
    </source>
</evidence>
<feature type="domain" description="Dynamin N-terminal" evidence="6">
    <location>
        <begin position="51"/>
        <end position="294"/>
    </location>
</feature>
<gene>
    <name evidence="7" type="ordered locus">PCC8801_4205</name>
</gene>
<dbReference type="GO" id="GO:0005525">
    <property type="term" value="F:GTP binding"/>
    <property type="evidence" value="ECO:0007669"/>
    <property type="project" value="UniProtKB-KW"/>
</dbReference>
<dbReference type="HOGENOM" id="CLU_348777_0_0_3"/>
<sequence length="809" mass="92945">MTELVPQCQNLSTQVNSLLELLHQEPSLRPQYDTTAIAASLKKAISPQFEIVFAGAFSAGKSMLINALLERELLYSAEGHATGTECYIHYADVDQERVVLTFLSEAEIGEQVKALCDRLQIPAYTNINQPETIKFLTEQSHEIIKHEGGENRSDKAKQAKALLLLLEGFTHNRAHIKTLNYATYSMEQFNFSNLAEAATYARRGSNSSVLKKVEYYCHHSLLKDGNILVDTPGIDAPVKKDAELAYAKIQHPDTSAVVCVLKPASAGDMAIEETELLEKMRSNLGIRDRVFYVFNRIDQTWYAPQLRQRLDNLIQSEFRDISRVYKTSALLGFYASQIKHTNGSNRFGLDTIFAESVKQIGGEEENPQFVSEFNNYCANSGKLTRTDFKVSVHGYETPNQNYVRILNEWEQPLINQLIADSGIEDFRNAITRYLTEEKRPQLFAILADDLQPLCINLRQYYLDNYRELERQPRDIEAMKAQELTRLHQELKEVGIEFKNQIAHEVNEVIVKADAAFEQDFKKLQSRMVEYLDELVRNFSVQNANRRATLSHPRNQTVPLIAILVEALYYLANELEDVLIEETNRLIMAFYQRLLDRIRQSECYRKLFRLLGNDGGVEDQLKQVEKSVIDALVNEAKIECDRYVRESPRFYDEGQFSIYQFRQTLEKTTQGYDCSSIIEAEPAIRQLLKLDFDPKVSKTIQKDFRSAINLTLKTHLLPMADQQAELIFQQHDKAREYLGQSLDKEAQEKIERNEKSQSQIKDKIEEYNQAVSGINGCLQAMQVYERQLPLISQEDLKSKEILVEVCDENN</sequence>
<dbReference type="STRING" id="41431.PCC8801_4205"/>
<dbReference type="KEGG" id="cyp:PCC8801_4205"/>
<evidence type="ECO:0000256" key="5">
    <source>
        <dbReference type="ARBA" id="ARBA00023136"/>
    </source>
</evidence>
<accession>B7K680</accession>
<dbReference type="Pfam" id="PF00350">
    <property type="entry name" value="Dynamin_N"/>
    <property type="match status" value="1"/>
</dbReference>
<proteinExistence type="predicted"/>
<evidence type="ECO:0000256" key="2">
    <source>
        <dbReference type="ARBA" id="ARBA00022741"/>
    </source>
</evidence>
<keyword evidence="2" id="KW-0547">Nucleotide-binding</keyword>
<dbReference type="eggNOG" id="COG0699">
    <property type="taxonomic scope" value="Bacteria"/>
</dbReference>
<reference evidence="8" key="1">
    <citation type="journal article" date="2011" name="MBio">
        <title>Novel metabolic attributes of the genus Cyanothece, comprising a group of unicellular nitrogen-fixing Cyanobacteria.</title>
        <authorList>
            <person name="Bandyopadhyay A."/>
            <person name="Elvitigala T."/>
            <person name="Welsh E."/>
            <person name="Stockel J."/>
            <person name="Liberton M."/>
            <person name="Min H."/>
            <person name="Sherman L.A."/>
            <person name="Pakrasi H.B."/>
        </authorList>
    </citation>
    <scope>NUCLEOTIDE SEQUENCE [LARGE SCALE GENOMIC DNA]</scope>
    <source>
        <strain evidence="8">PCC 8801</strain>
    </source>
</reference>
<dbReference type="EMBL" id="CP001287">
    <property type="protein sequence ID" value="ACK68133.1"/>
    <property type="molecule type" value="Genomic_DNA"/>
</dbReference>
<evidence type="ECO:0000259" key="6">
    <source>
        <dbReference type="Pfam" id="PF00350"/>
    </source>
</evidence>
<dbReference type="InterPro" id="IPR027417">
    <property type="entry name" value="P-loop_NTPase"/>
</dbReference>
<evidence type="ECO:0000256" key="1">
    <source>
        <dbReference type="ARBA" id="ARBA00004370"/>
    </source>
</evidence>
<dbReference type="GO" id="GO:0016020">
    <property type="term" value="C:membrane"/>
    <property type="evidence" value="ECO:0007669"/>
    <property type="project" value="UniProtKB-SubCell"/>
</dbReference>
<dbReference type="Proteomes" id="UP000008204">
    <property type="component" value="Chromosome"/>
</dbReference>
<dbReference type="RefSeq" id="WP_015785181.1">
    <property type="nucleotide sequence ID" value="NC_011726.1"/>
</dbReference>
<dbReference type="OrthoDB" id="5477114at2"/>
<protein>
    <recommendedName>
        <fullName evidence="6">Dynamin N-terminal domain-containing protein</fullName>
    </recommendedName>
</protein>
<evidence type="ECO:0000313" key="7">
    <source>
        <dbReference type="EMBL" id="ACK68133.1"/>
    </source>
</evidence>
<dbReference type="AlphaFoldDB" id="B7K680"/>
<dbReference type="PANTHER" id="PTHR10465">
    <property type="entry name" value="TRANSMEMBRANE GTPASE FZO1"/>
    <property type="match status" value="1"/>
</dbReference>
<keyword evidence="3" id="KW-0378">Hydrolase</keyword>
<keyword evidence="4" id="KW-0342">GTP-binding</keyword>
<keyword evidence="8" id="KW-1185">Reference proteome</keyword>